<proteinExistence type="predicted"/>
<dbReference type="Proteomes" id="UP000023152">
    <property type="component" value="Unassembled WGS sequence"/>
</dbReference>
<organism evidence="3 4">
    <name type="scientific">Reticulomyxa filosa</name>
    <dbReference type="NCBI Taxonomy" id="46433"/>
    <lineage>
        <taxon>Eukaryota</taxon>
        <taxon>Sar</taxon>
        <taxon>Rhizaria</taxon>
        <taxon>Retaria</taxon>
        <taxon>Foraminifera</taxon>
        <taxon>Monothalamids</taxon>
        <taxon>Reticulomyxidae</taxon>
        <taxon>Reticulomyxa</taxon>
    </lineage>
</organism>
<keyword evidence="4" id="KW-1185">Reference proteome</keyword>
<comment type="caution">
    <text evidence="3">The sequence shown here is derived from an EMBL/GenBank/DDBJ whole genome shotgun (WGS) entry which is preliminary data.</text>
</comment>
<dbReference type="EMBL" id="ASPP01011845">
    <property type="protein sequence ID" value="ETO21214.1"/>
    <property type="molecule type" value="Genomic_DNA"/>
</dbReference>
<evidence type="ECO:0000313" key="4">
    <source>
        <dbReference type="Proteomes" id="UP000023152"/>
    </source>
</evidence>
<feature type="coiled-coil region" evidence="1">
    <location>
        <begin position="143"/>
        <end position="192"/>
    </location>
</feature>
<feature type="non-terminal residue" evidence="3">
    <location>
        <position position="1"/>
    </location>
</feature>
<protein>
    <submittedName>
        <fullName evidence="3">Uncharacterized protein</fullName>
    </submittedName>
</protein>
<reference evidence="3 4" key="1">
    <citation type="journal article" date="2013" name="Curr. Biol.">
        <title>The Genome of the Foraminiferan Reticulomyxa filosa.</title>
        <authorList>
            <person name="Glockner G."/>
            <person name="Hulsmann N."/>
            <person name="Schleicher M."/>
            <person name="Noegel A.A."/>
            <person name="Eichinger L."/>
            <person name="Gallinger C."/>
            <person name="Pawlowski J."/>
            <person name="Sierra R."/>
            <person name="Euteneuer U."/>
            <person name="Pillet L."/>
            <person name="Moustafa A."/>
            <person name="Platzer M."/>
            <person name="Groth M."/>
            <person name="Szafranski K."/>
            <person name="Schliwa M."/>
        </authorList>
    </citation>
    <scope>NUCLEOTIDE SEQUENCE [LARGE SCALE GENOMIC DNA]</scope>
</reference>
<keyword evidence="1" id="KW-0175">Coiled coil</keyword>
<evidence type="ECO:0000313" key="3">
    <source>
        <dbReference type="EMBL" id="ETO21214.1"/>
    </source>
</evidence>
<evidence type="ECO:0000256" key="1">
    <source>
        <dbReference type="SAM" id="Coils"/>
    </source>
</evidence>
<name>X6N626_RETFI</name>
<accession>X6N626</accession>
<gene>
    <name evidence="3" type="ORF">RFI_15989</name>
</gene>
<dbReference type="AlphaFoldDB" id="X6N626"/>
<feature type="compositionally biased region" description="Polar residues" evidence="2">
    <location>
        <begin position="278"/>
        <end position="289"/>
    </location>
</feature>
<evidence type="ECO:0000256" key="2">
    <source>
        <dbReference type="SAM" id="MobiDB-lite"/>
    </source>
</evidence>
<sequence length="349" mass="41286">YQQLERKRQELESERRECETFLNETKRSLQQLQSENNESDQNNELEKNRYEAEKVHCEQRLDDASSTLAYVQRQIHDAIAPLKHSDSKMYQQFKTQPSKRCYDLATREDIMLCHLEDVEGLEIPSLLVFKVVMQYMINEQIHLKTTADEYRKTVQHLERLKKQMQDEFDNGIRQKNVLIEKLQNTLQLQQQDDDILFDKESILQCHNDLSESVRDPKSCSEFKRPFVPSESFFPLYYTPCLPRKRPLSEQTSSIFFFHIVGQNNNKPNDEEETLPLHQDTNNTNDSSQMDLDETNEVVDENAPSFYNANPTAFHSHRNCNGFFVDLKRQTACIVLNFFYTHKKKNNNKK</sequence>
<feature type="coiled-coil region" evidence="1">
    <location>
        <begin position="1"/>
        <end position="67"/>
    </location>
</feature>
<feature type="region of interest" description="Disordered" evidence="2">
    <location>
        <begin position="266"/>
        <end position="289"/>
    </location>
</feature>